<dbReference type="EMBL" id="FOTK01000005">
    <property type="protein sequence ID" value="SFL49006.1"/>
    <property type="molecule type" value="Genomic_DNA"/>
</dbReference>
<evidence type="ECO:0000313" key="1">
    <source>
        <dbReference type="EMBL" id="SFL49006.1"/>
    </source>
</evidence>
<dbReference type="InterPro" id="IPR017853">
    <property type="entry name" value="GH"/>
</dbReference>
<evidence type="ECO:0000313" key="2">
    <source>
        <dbReference type="Proteomes" id="UP000199048"/>
    </source>
</evidence>
<accession>A0A1I4I5M9</accession>
<organism evidence="1 2">
    <name type="scientific">Methylobacterium pseudosasicola</name>
    <dbReference type="NCBI Taxonomy" id="582667"/>
    <lineage>
        <taxon>Bacteria</taxon>
        <taxon>Pseudomonadati</taxon>
        <taxon>Pseudomonadota</taxon>
        <taxon>Alphaproteobacteria</taxon>
        <taxon>Hyphomicrobiales</taxon>
        <taxon>Methylobacteriaceae</taxon>
        <taxon>Methylobacterium</taxon>
    </lineage>
</organism>
<dbReference type="RefSeq" id="WP_092038694.1">
    <property type="nucleotide sequence ID" value="NZ_FOTK01000005.1"/>
</dbReference>
<evidence type="ECO:0008006" key="3">
    <source>
        <dbReference type="Google" id="ProtNLM"/>
    </source>
</evidence>
<reference evidence="2" key="1">
    <citation type="submission" date="2016-10" db="EMBL/GenBank/DDBJ databases">
        <authorList>
            <person name="Varghese N."/>
            <person name="Submissions S."/>
        </authorList>
    </citation>
    <scope>NUCLEOTIDE SEQUENCE [LARGE SCALE GENOMIC DNA]</scope>
    <source>
        <strain evidence="2">BL36</strain>
    </source>
</reference>
<feature type="non-terminal residue" evidence="1">
    <location>
        <position position="442"/>
    </location>
</feature>
<protein>
    <recommendedName>
        <fullName evidence="3">Calcium-binding protein</fullName>
    </recommendedName>
</protein>
<dbReference type="SUPFAM" id="SSF51445">
    <property type="entry name" value="(Trans)glycosidases"/>
    <property type="match status" value="1"/>
</dbReference>
<sequence>MTQPTAVRSDDLINSFGVATHINYTDGQYLNVTKDISALQYLGLDHVRDAAPNPNYDYTGQVHLGAAADAGIKFTFVANDPNPALVVQRIHDFVVAHPGSVVGIEGPNEVNNWPVTYNGQSGTAGAQAYQQALFNAVNNDPLLKNIPVLGFTDYPVHASASDWNNIHPYPKNGDQPYNDIAGGASAQAAVDPGKPFAITELGYHTSLTADTAGGWEGVNEATQAKLLLNAMMDAALLGSRSTSIYQLLDAYADPQGSDQEKHFGLFRLDGTSKPAADAIHNLTSIMADAGGNASSFSASTLNYSISGLPSTGHSYLTQKSDGSFQIIAWGEPDIWNEVTDTPISAASTPVNVNLGQTFSTVQVFDPLQGTNATQTLHNVSSVSIGLTDHPLIIQTSTDKSTSIGTGSDQLVLRISQDAYQGDAQYTVSVDGKQIGGVLTAHA</sequence>
<dbReference type="Proteomes" id="UP000199048">
    <property type="component" value="Unassembled WGS sequence"/>
</dbReference>
<name>A0A1I4I5M9_9HYPH</name>
<keyword evidence="2" id="KW-1185">Reference proteome</keyword>
<dbReference type="AlphaFoldDB" id="A0A1I4I5M9"/>
<dbReference type="Gene3D" id="3.20.20.80">
    <property type="entry name" value="Glycosidases"/>
    <property type="match status" value="1"/>
</dbReference>
<gene>
    <name evidence="1" type="ORF">SAMN05192568_1005242</name>
</gene>
<proteinExistence type="predicted"/>
<dbReference type="STRING" id="582667.SAMN05192568_1005242"/>